<name>A0A174JT47_9FIRM</name>
<organism evidence="4 5">
    <name type="scientific">Faecalicatena contorta</name>
    <dbReference type="NCBI Taxonomy" id="39482"/>
    <lineage>
        <taxon>Bacteria</taxon>
        <taxon>Bacillati</taxon>
        <taxon>Bacillota</taxon>
        <taxon>Clostridia</taxon>
        <taxon>Lachnospirales</taxon>
        <taxon>Lachnospiraceae</taxon>
        <taxon>Faecalicatena</taxon>
    </lineage>
</organism>
<proteinExistence type="predicted"/>
<evidence type="ECO:0000313" key="4">
    <source>
        <dbReference type="EMBL" id="CUP01366.1"/>
    </source>
</evidence>
<evidence type="ECO:0000259" key="3">
    <source>
        <dbReference type="Pfam" id="PF14690"/>
    </source>
</evidence>
<dbReference type="Pfam" id="PF14690">
    <property type="entry name" value="Zn_ribbon_ISL3"/>
    <property type="match status" value="1"/>
</dbReference>
<protein>
    <submittedName>
        <fullName evidence="4">Transposase and inactivated derivatives</fullName>
    </submittedName>
</protein>
<dbReference type="AlphaFoldDB" id="A0A174JT47"/>
<dbReference type="Pfam" id="PF01610">
    <property type="entry name" value="DDE_Tnp_ISL3"/>
    <property type="match status" value="1"/>
</dbReference>
<evidence type="ECO:0000259" key="2">
    <source>
        <dbReference type="Pfam" id="PF01610"/>
    </source>
</evidence>
<dbReference type="NCBIfam" id="NF033550">
    <property type="entry name" value="transpos_ISL3"/>
    <property type="match status" value="1"/>
</dbReference>
<reference evidence="4 5" key="1">
    <citation type="submission" date="2015-09" db="EMBL/GenBank/DDBJ databases">
        <authorList>
            <consortium name="Pathogen Informatics"/>
        </authorList>
    </citation>
    <scope>NUCLEOTIDE SEQUENCE [LARGE SCALE GENOMIC DNA]</scope>
    <source>
        <strain evidence="4 5">2789STDY5834876</strain>
    </source>
</reference>
<feature type="domain" description="Transposase IS204/IS1001/IS1096/IS1165 zinc-finger" evidence="3">
    <location>
        <begin position="40"/>
        <end position="81"/>
    </location>
</feature>
<dbReference type="PANTHER" id="PTHR33498">
    <property type="entry name" value="TRANSPOSASE FOR INSERTION SEQUENCE ELEMENT IS1557"/>
    <property type="match status" value="1"/>
</dbReference>
<dbReference type="InterPro" id="IPR029261">
    <property type="entry name" value="Transposase_Znf"/>
</dbReference>
<feature type="domain" description="Transposase IS204/IS1001/IS1096/IS1165 DDE" evidence="2">
    <location>
        <begin position="158"/>
        <end position="249"/>
    </location>
</feature>
<dbReference type="EMBL" id="CYZU01000049">
    <property type="protein sequence ID" value="CUP01366.1"/>
    <property type="molecule type" value="Genomic_DNA"/>
</dbReference>
<sequence>MKYHESTDFSFFMDENHFIYDYKEDPLSLHIFVKSRRHSCRCPQCGVESDHLHATYKRMFQDTPIHCKQTFLHTNVYKYDCVNPACSRKVFMEDLPFAKASQVRTDALNQLILGVSMFLSNEGASKVLALLGVRVSNDTIQRLYDRIEFTDNPDIEKIGVDDVALRKGKTYSTAIYDLKSHQLIALLEGRDGKKFKEWLRNHEKVKLVSRDRANSYAAAINEILPDCLQVADRFHLFENLLKHLSGIFREDVPDQIYIRNGEILEHAPEKIRQEKKPDKAFLDSLDYDNTPPLNPDGTPQIYENKKRDLTSKEYQGWAEKRKKNGS</sequence>
<feature type="region of interest" description="Disordered" evidence="1">
    <location>
        <begin position="282"/>
        <end position="306"/>
    </location>
</feature>
<evidence type="ECO:0000256" key="1">
    <source>
        <dbReference type="SAM" id="MobiDB-lite"/>
    </source>
</evidence>
<accession>A0A174JT47</accession>
<dbReference type="InterPro" id="IPR002560">
    <property type="entry name" value="Transposase_DDE"/>
</dbReference>
<evidence type="ECO:0000313" key="5">
    <source>
        <dbReference type="Proteomes" id="UP000095544"/>
    </source>
</evidence>
<gene>
    <name evidence="4" type="ORF">ERS852491_04007</name>
</gene>
<dbReference type="InterPro" id="IPR047951">
    <property type="entry name" value="Transpos_ISL3"/>
</dbReference>
<dbReference type="RefSeq" id="WP_055154790.1">
    <property type="nucleotide sequence ID" value="NZ_CYZU01000049.1"/>
</dbReference>
<dbReference type="PANTHER" id="PTHR33498:SF1">
    <property type="entry name" value="TRANSPOSASE FOR INSERTION SEQUENCE ELEMENT IS1557"/>
    <property type="match status" value="1"/>
</dbReference>
<dbReference type="Proteomes" id="UP000095544">
    <property type="component" value="Unassembled WGS sequence"/>
</dbReference>
<dbReference type="STRING" id="39482.ERS852491_04007"/>